<sequence>MSRICVHGLGHVGLPTAALLALAGHPVTGRDIAPDLVARVNAGASGFAEPGLDALLARVIGSGALRASTQAVPADVHIIAVPTPLDAARRQADLSAVWQVAAAILPLLRGDELVVLESTVPVGTTEALAARLPAGVAVAHVPERVLPGRALTELVQNDRVVGGVDAAAAGRAAALYRAFVRGQLVETDARTAELVKLAENAHRDVNIAFANEIAAICARVGVDARRAIALANRHPRVEILSPGAGVGGHCIPVDPWFLAQAAPDDAVLIRAARAVNDAVPQRVVARVRAACARYAAPRVACLGLAYKPDVEDVRESPAVAVVQALLADGFPVSVSDPFVSEVPNGAVLRDAAEAIAAADVVAVLVPHTAFRALDARLFRGKAVVDPVGLLAGG</sequence>
<dbReference type="InterPro" id="IPR014026">
    <property type="entry name" value="UDP-Glc/GDP-Man_DH_dimer"/>
</dbReference>
<dbReference type="OrthoDB" id="9803238at2"/>
<dbReference type="PANTHER" id="PTHR43491">
    <property type="entry name" value="UDP-N-ACETYL-D-MANNOSAMINE DEHYDROGENASE"/>
    <property type="match status" value="1"/>
</dbReference>
<name>A0A317FBU8_9PROT</name>
<dbReference type="InterPro" id="IPR008927">
    <property type="entry name" value="6-PGluconate_DH-like_C_sf"/>
</dbReference>
<evidence type="ECO:0000313" key="6">
    <source>
        <dbReference type="Proteomes" id="UP000245765"/>
    </source>
</evidence>
<organism evidence="5 6">
    <name type="scientific">Falsiroseomonas bella</name>
    <dbReference type="NCBI Taxonomy" id="2184016"/>
    <lineage>
        <taxon>Bacteria</taxon>
        <taxon>Pseudomonadati</taxon>
        <taxon>Pseudomonadota</taxon>
        <taxon>Alphaproteobacteria</taxon>
        <taxon>Acetobacterales</taxon>
        <taxon>Roseomonadaceae</taxon>
        <taxon>Falsiroseomonas</taxon>
    </lineage>
</organism>
<dbReference type="InterPro" id="IPR036291">
    <property type="entry name" value="NAD(P)-bd_dom_sf"/>
</dbReference>
<evidence type="ECO:0000256" key="2">
    <source>
        <dbReference type="ARBA" id="ARBA00023027"/>
    </source>
</evidence>
<evidence type="ECO:0000256" key="3">
    <source>
        <dbReference type="PIRNR" id="PIRNR000124"/>
    </source>
</evidence>
<dbReference type="SMART" id="SM00984">
    <property type="entry name" value="UDPG_MGDP_dh_C"/>
    <property type="match status" value="1"/>
</dbReference>
<dbReference type="GO" id="GO:0000271">
    <property type="term" value="P:polysaccharide biosynthetic process"/>
    <property type="evidence" value="ECO:0007669"/>
    <property type="project" value="InterPro"/>
</dbReference>
<protein>
    <submittedName>
        <fullName evidence="5">UDP-N-acetyl-D-mannosamine dehydrogenase</fullName>
    </submittedName>
</protein>
<dbReference type="Gene3D" id="3.40.50.720">
    <property type="entry name" value="NAD(P)-binding Rossmann-like Domain"/>
    <property type="match status" value="2"/>
</dbReference>
<keyword evidence="6" id="KW-1185">Reference proteome</keyword>
<dbReference type="InterPro" id="IPR036220">
    <property type="entry name" value="UDP-Glc/GDP-Man_DH_C_sf"/>
</dbReference>
<keyword evidence="1" id="KW-0560">Oxidoreductase</keyword>
<dbReference type="PANTHER" id="PTHR43491:SF1">
    <property type="entry name" value="UDP-N-ACETYL-D-MANNOSAMINE DEHYDROGENASE"/>
    <property type="match status" value="1"/>
</dbReference>
<dbReference type="SUPFAM" id="SSF48179">
    <property type="entry name" value="6-phosphogluconate dehydrogenase C-terminal domain-like"/>
    <property type="match status" value="1"/>
</dbReference>
<dbReference type="PIRSF" id="PIRSF000124">
    <property type="entry name" value="UDPglc_GDPman_dh"/>
    <property type="match status" value="1"/>
</dbReference>
<dbReference type="InterPro" id="IPR028359">
    <property type="entry name" value="UDP_ManNAc/GlcNAc_DH"/>
</dbReference>
<proteinExistence type="inferred from homology"/>
<dbReference type="SUPFAM" id="SSF51735">
    <property type="entry name" value="NAD(P)-binding Rossmann-fold domains"/>
    <property type="match status" value="1"/>
</dbReference>
<feature type="domain" description="UDP-glucose/GDP-mannose dehydrogenase C-terminal" evidence="4">
    <location>
        <begin position="300"/>
        <end position="392"/>
    </location>
</feature>
<evidence type="ECO:0000313" key="5">
    <source>
        <dbReference type="EMBL" id="PWS35399.1"/>
    </source>
</evidence>
<dbReference type="InterPro" id="IPR014027">
    <property type="entry name" value="UDP-Glc/GDP-Man_DH_C"/>
</dbReference>
<dbReference type="AlphaFoldDB" id="A0A317FBU8"/>
<dbReference type="GO" id="GO:0016616">
    <property type="term" value="F:oxidoreductase activity, acting on the CH-OH group of donors, NAD or NADP as acceptor"/>
    <property type="evidence" value="ECO:0007669"/>
    <property type="project" value="InterPro"/>
</dbReference>
<dbReference type="Pfam" id="PF00984">
    <property type="entry name" value="UDPG_MGDP_dh"/>
    <property type="match status" value="1"/>
</dbReference>
<dbReference type="SUPFAM" id="SSF52413">
    <property type="entry name" value="UDP-glucose/GDP-mannose dehydrogenase C-terminal domain"/>
    <property type="match status" value="1"/>
</dbReference>
<dbReference type="GO" id="GO:0051287">
    <property type="term" value="F:NAD binding"/>
    <property type="evidence" value="ECO:0007669"/>
    <property type="project" value="InterPro"/>
</dbReference>
<dbReference type="Proteomes" id="UP000245765">
    <property type="component" value="Unassembled WGS sequence"/>
</dbReference>
<dbReference type="GO" id="GO:0016628">
    <property type="term" value="F:oxidoreductase activity, acting on the CH-CH group of donors, NAD or NADP as acceptor"/>
    <property type="evidence" value="ECO:0007669"/>
    <property type="project" value="InterPro"/>
</dbReference>
<reference evidence="6" key="1">
    <citation type="submission" date="2018-05" db="EMBL/GenBank/DDBJ databases">
        <authorList>
            <person name="Du Z."/>
            <person name="Wang X."/>
        </authorList>
    </citation>
    <scope>NUCLEOTIDE SEQUENCE [LARGE SCALE GENOMIC DNA]</scope>
    <source>
        <strain evidence="6">CQN31</strain>
    </source>
</reference>
<dbReference type="Pfam" id="PF03721">
    <property type="entry name" value="UDPG_MGDP_dh_N"/>
    <property type="match status" value="1"/>
</dbReference>
<keyword evidence="2" id="KW-0520">NAD</keyword>
<dbReference type="PIRSF" id="PIRSF500136">
    <property type="entry name" value="UDP_ManNAc_DH"/>
    <property type="match status" value="1"/>
</dbReference>
<dbReference type="Pfam" id="PF03720">
    <property type="entry name" value="UDPG_MGDP_dh_C"/>
    <property type="match status" value="1"/>
</dbReference>
<dbReference type="EMBL" id="QGNA01000004">
    <property type="protein sequence ID" value="PWS35399.1"/>
    <property type="molecule type" value="Genomic_DNA"/>
</dbReference>
<dbReference type="RefSeq" id="WP_109871766.1">
    <property type="nucleotide sequence ID" value="NZ_QGNA01000004.1"/>
</dbReference>
<comment type="caution">
    <text evidence="5">The sequence shown here is derived from an EMBL/GenBank/DDBJ whole genome shotgun (WGS) entry which is preliminary data.</text>
</comment>
<dbReference type="InterPro" id="IPR001732">
    <property type="entry name" value="UDP-Glc/GDP-Man_DH_N"/>
</dbReference>
<dbReference type="NCBIfam" id="TIGR03026">
    <property type="entry name" value="NDP-sugDHase"/>
    <property type="match status" value="1"/>
</dbReference>
<gene>
    <name evidence="5" type="ORF">DFH01_17400</name>
</gene>
<accession>A0A317FBU8</accession>
<dbReference type="InterPro" id="IPR017476">
    <property type="entry name" value="UDP-Glc/GDP-Man"/>
</dbReference>
<comment type="similarity">
    <text evidence="3">Belongs to the UDP-glucose/GDP-mannose dehydrogenase family.</text>
</comment>
<evidence type="ECO:0000259" key="4">
    <source>
        <dbReference type="SMART" id="SM00984"/>
    </source>
</evidence>
<evidence type="ECO:0000256" key="1">
    <source>
        <dbReference type="ARBA" id="ARBA00023002"/>
    </source>
</evidence>